<dbReference type="SUPFAM" id="SSF161098">
    <property type="entry name" value="MetI-like"/>
    <property type="match status" value="1"/>
</dbReference>
<dbReference type="Pfam" id="PF00528">
    <property type="entry name" value="BPD_transp_1"/>
    <property type="match status" value="1"/>
</dbReference>
<dbReference type="PROSITE" id="PS50928">
    <property type="entry name" value="ABC_TM1"/>
    <property type="match status" value="1"/>
</dbReference>
<geneLocation type="plasmid" evidence="12">
    <name>prccge525c</name>
</geneLocation>
<dbReference type="Proteomes" id="UP000282195">
    <property type="component" value="Plasmid pRCCGE525c"/>
</dbReference>
<evidence type="ECO:0000256" key="3">
    <source>
        <dbReference type="ARBA" id="ARBA00022448"/>
    </source>
</evidence>
<feature type="transmembrane region" description="Helical" evidence="9">
    <location>
        <begin position="12"/>
        <end position="39"/>
    </location>
</feature>
<proteinExistence type="inferred from homology"/>
<dbReference type="InterPro" id="IPR000515">
    <property type="entry name" value="MetI-like"/>
</dbReference>
<dbReference type="InterPro" id="IPR051613">
    <property type="entry name" value="ABC_transp_permease_HisMQ"/>
</dbReference>
<dbReference type="NCBIfam" id="TIGR01726">
    <property type="entry name" value="HEQRo_perm_3TM"/>
    <property type="match status" value="1"/>
</dbReference>
<comment type="subcellular location">
    <subcellularLocation>
        <location evidence="1">Cell inner membrane</location>
        <topology evidence="1">Multi-pass membrane protein</topology>
    </subcellularLocation>
    <subcellularLocation>
        <location evidence="9">Cell membrane</location>
        <topology evidence="9">Multi-pass membrane protein</topology>
    </subcellularLocation>
</comment>
<evidence type="ECO:0000256" key="1">
    <source>
        <dbReference type="ARBA" id="ARBA00004429"/>
    </source>
</evidence>
<dbReference type="InterPro" id="IPR035906">
    <property type="entry name" value="MetI-like_sf"/>
</dbReference>
<dbReference type="AlphaFoldDB" id="A0A387G6K0"/>
<keyword evidence="8 9" id="KW-0472">Membrane</keyword>
<feature type="transmembrane region" description="Helical" evidence="9">
    <location>
        <begin position="198"/>
        <end position="219"/>
    </location>
</feature>
<evidence type="ECO:0000256" key="9">
    <source>
        <dbReference type="RuleBase" id="RU363032"/>
    </source>
</evidence>
<evidence type="ECO:0000256" key="5">
    <source>
        <dbReference type="ARBA" id="ARBA00022519"/>
    </source>
</evidence>
<dbReference type="OrthoDB" id="9815029at2"/>
<keyword evidence="11" id="KW-0614">Plasmid</keyword>
<dbReference type="Gene3D" id="1.10.3720.10">
    <property type="entry name" value="MetI-like"/>
    <property type="match status" value="1"/>
</dbReference>
<reference evidence="11 12" key="1">
    <citation type="submission" date="2018-10" db="EMBL/GenBank/DDBJ databases">
        <title>Rhizobium etli, R. leguminosarum and a new Rhizobium genospecies from Phaseolus dumosus.</title>
        <authorList>
            <person name="Ramirez-Puebla S.T."/>
            <person name="Rogel-Hernandez M.A."/>
            <person name="Guerrero G."/>
            <person name="Ormeno-Orrillo E."/>
            <person name="Martinez-Romero J.C."/>
            <person name="Negrete-Yankelevich S."/>
            <person name="Martinez-Romero E."/>
        </authorList>
    </citation>
    <scope>NUCLEOTIDE SEQUENCE [LARGE SCALE GENOMIC DNA]</scope>
    <source>
        <strain evidence="11 12">CCGE525</strain>
        <plasmid evidence="12">prccge525c</plasmid>
    </source>
</reference>
<evidence type="ECO:0000259" key="10">
    <source>
        <dbReference type="PROSITE" id="PS50928"/>
    </source>
</evidence>
<sequence>MEIIGFGPRGWGLALLLATGVTFAVALSGFALGAVFGIMGARAKLSRRRWARTSADVYTTVLRGLPDLLIIYLFYFGGSVLLTSIARFFGSSQFLGLPAFLTGTLALGIVAGAYQTEVLRGAYLAVSTGQAEAAKSLGLSRWHTFRLVLAPQILRFALPGLGNIWQLVLKDSALISVTGLVELIRQAQIGAGSTREPFLFYVVAAALYLVITSASSSAFRLAETRSYRGVARR</sequence>
<keyword evidence="6 9" id="KW-0812">Transmembrane</keyword>
<evidence type="ECO:0000313" key="12">
    <source>
        <dbReference type="Proteomes" id="UP000282195"/>
    </source>
</evidence>
<keyword evidence="4" id="KW-1003">Cell membrane</keyword>
<dbReference type="PANTHER" id="PTHR30133">
    <property type="entry name" value="CATIONIC AMINO ACID TRANSPORTER, MEMBRANE COMPONENT"/>
    <property type="match status" value="1"/>
</dbReference>
<evidence type="ECO:0000256" key="7">
    <source>
        <dbReference type="ARBA" id="ARBA00022989"/>
    </source>
</evidence>
<dbReference type="CDD" id="cd06261">
    <property type="entry name" value="TM_PBP2"/>
    <property type="match status" value="1"/>
</dbReference>
<evidence type="ECO:0000256" key="6">
    <source>
        <dbReference type="ARBA" id="ARBA00022692"/>
    </source>
</evidence>
<evidence type="ECO:0000256" key="2">
    <source>
        <dbReference type="ARBA" id="ARBA00010072"/>
    </source>
</evidence>
<evidence type="ECO:0000313" key="11">
    <source>
        <dbReference type="EMBL" id="AYG63854.1"/>
    </source>
</evidence>
<dbReference type="InterPro" id="IPR010065">
    <property type="entry name" value="AA_ABC_transptr_permease_3TM"/>
</dbReference>
<keyword evidence="5" id="KW-0997">Cell inner membrane</keyword>
<dbReference type="GO" id="GO:0022857">
    <property type="term" value="F:transmembrane transporter activity"/>
    <property type="evidence" value="ECO:0007669"/>
    <property type="project" value="InterPro"/>
</dbReference>
<dbReference type="EMBL" id="CP032695">
    <property type="protein sequence ID" value="AYG63854.1"/>
    <property type="molecule type" value="Genomic_DNA"/>
</dbReference>
<gene>
    <name evidence="11" type="ORF">CCGE525_32475</name>
</gene>
<keyword evidence="7 9" id="KW-1133">Transmembrane helix</keyword>
<name>A0A387G6K0_9HYPH</name>
<feature type="transmembrane region" description="Helical" evidence="9">
    <location>
        <begin position="69"/>
        <end position="89"/>
    </location>
</feature>
<dbReference type="KEGG" id="rjg:CCGE525_32475"/>
<dbReference type="GO" id="GO:0043190">
    <property type="term" value="C:ATP-binding cassette (ABC) transporter complex"/>
    <property type="evidence" value="ECO:0007669"/>
    <property type="project" value="InterPro"/>
</dbReference>
<accession>A0A387G6K0</accession>
<keyword evidence="3 9" id="KW-0813">Transport</keyword>
<keyword evidence="12" id="KW-1185">Reference proteome</keyword>
<feature type="transmembrane region" description="Helical" evidence="9">
    <location>
        <begin position="95"/>
        <end position="114"/>
    </location>
</feature>
<feature type="domain" description="ABC transmembrane type-1" evidence="10">
    <location>
        <begin position="15"/>
        <end position="220"/>
    </location>
</feature>
<organism evidence="11 12">
    <name type="scientific">Rhizobium jaguaris</name>
    <dbReference type="NCBI Taxonomy" id="1312183"/>
    <lineage>
        <taxon>Bacteria</taxon>
        <taxon>Pseudomonadati</taxon>
        <taxon>Pseudomonadota</taxon>
        <taxon>Alphaproteobacteria</taxon>
        <taxon>Hyphomicrobiales</taxon>
        <taxon>Rhizobiaceae</taxon>
        <taxon>Rhizobium/Agrobacterium group</taxon>
        <taxon>Rhizobium</taxon>
    </lineage>
</organism>
<evidence type="ECO:0000256" key="4">
    <source>
        <dbReference type="ARBA" id="ARBA00022475"/>
    </source>
</evidence>
<evidence type="ECO:0000256" key="8">
    <source>
        <dbReference type="ARBA" id="ARBA00023136"/>
    </source>
</evidence>
<protein>
    <submittedName>
        <fullName evidence="11">ABC transporter permease</fullName>
    </submittedName>
</protein>
<comment type="similarity">
    <text evidence="2">Belongs to the binding-protein-dependent transport system permease family. HisMQ subfamily.</text>
</comment>